<reference evidence="9" key="2">
    <citation type="submission" date="2014-07" db="EMBL/GenBank/DDBJ databases">
        <authorList>
            <person name="Hull J."/>
        </authorList>
    </citation>
    <scope>NUCLEOTIDE SEQUENCE</scope>
</reference>
<evidence type="ECO:0000313" key="12">
    <source>
        <dbReference type="EMBL" id="JAQ11090.1"/>
    </source>
</evidence>
<dbReference type="Pfam" id="PF00213">
    <property type="entry name" value="OSCP"/>
    <property type="match status" value="1"/>
</dbReference>
<evidence type="ECO:0000256" key="1">
    <source>
        <dbReference type="ARBA" id="ARBA00004370"/>
    </source>
</evidence>
<keyword evidence="5" id="KW-0406">Ion transport</keyword>
<reference evidence="9" key="1">
    <citation type="journal article" date="2014" name="PLoS ONE">
        <title>Transcriptome-Based Identification of ABC Transporters in the Western Tarnished Plant Bug Lygus hesperus.</title>
        <authorList>
            <person name="Hull J.J."/>
            <person name="Chaney K."/>
            <person name="Geib S.M."/>
            <person name="Fabrick J.A."/>
            <person name="Brent C.S."/>
            <person name="Walsh D."/>
            <person name="Lavine L.C."/>
        </authorList>
    </citation>
    <scope>NUCLEOTIDE SEQUENCE</scope>
</reference>
<dbReference type="PRINTS" id="PR00125">
    <property type="entry name" value="ATPASEDELTA"/>
</dbReference>
<evidence type="ECO:0000313" key="11">
    <source>
        <dbReference type="EMBL" id="JAP99475.1"/>
    </source>
</evidence>
<dbReference type="GO" id="GO:0016020">
    <property type="term" value="C:membrane"/>
    <property type="evidence" value="ECO:0007669"/>
    <property type="project" value="UniProtKB-SubCell"/>
</dbReference>
<keyword evidence="4" id="KW-0375">Hydrogen ion transport</keyword>
<proteinExistence type="inferred from homology"/>
<dbReference type="EMBL" id="GBHO01015998">
    <property type="protein sequence ID" value="JAG27606.1"/>
    <property type="molecule type" value="Transcribed_RNA"/>
</dbReference>
<dbReference type="SUPFAM" id="SSF47928">
    <property type="entry name" value="N-terminal domain of the delta subunit of the F1F0-ATP synthase"/>
    <property type="match status" value="1"/>
</dbReference>
<evidence type="ECO:0000256" key="5">
    <source>
        <dbReference type="ARBA" id="ARBA00023065"/>
    </source>
</evidence>
<comment type="subcellular location">
    <subcellularLocation>
        <location evidence="1">Membrane</location>
    </subcellularLocation>
</comment>
<dbReference type="Gene3D" id="1.10.520.20">
    <property type="entry name" value="N-terminal domain of the delta subunit of the F1F0-ATP synthase"/>
    <property type="match status" value="1"/>
</dbReference>
<reference evidence="11" key="4">
    <citation type="journal article" date="2016" name="Gigascience">
        <title>De novo construction of an expanded transcriptome assembly for the western tarnished plant bug, Lygus hesperus.</title>
        <authorList>
            <person name="Tassone E.E."/>
            <person name="Geib S.M."/>
            <person name="Hall B."/>
            <person name="Fabrick J.A."/>
            <person name="Brent C.S."/>
            <person name="Hull J.J."/>
        </authorList>
    </citation>
    <scope>NUCLEOTIDE SEQUENCE</scope>
</reference>
<dbReference type="EMBL" id="GBRD01017631">
    <property type="protein sequence ID" value="JAG48196.1"/>
    <property type="molecule type" value="Transcribed_RNA"/>
</dbReference>
<reference evidence="10" key="3">
    <citation type="submission" date="2014-09" db="EMBL/GenBank/DDBJ databases">
        <authorList>
            <person name="Magalhaes I.L.F."/>
            <person name="Oliveira U."/>
            <person name="Santos F.R."/>
            <person name="Vidigal T.H.D.A."/>
            <person name="Brescovit A.D."/>
            <person name="Santos A.J."/>
        </authorList>
    </citation>
    <scope>NUCLEOTIDE SEQUENCE</scope>
</reference>
<comment type="similarity">
    <text evidence="2">Belongs to the ATPase delta chain family.</text>
</comment>
<keyword evidence="3" id="KW-0813">Transport</keyword>
<gene>
    <name evidence="9" type="primary">Oscp</name>
    <name evidence="11" type="synonym">Oscp_0</name>
    <name evidence="12" type="synonym">Oscp_2</name>
    <name evidence="9" type="ORF">CM83_23715</name>
    <name evidence="11" type="ORF">g.31864</name>
    <name evidence="12" type="ORF">g.31866</name>
</gene>
<dbReference type="PANTHER" id="PTHR11910">
    <property type="entry name" value="ATP SYNTHASE DELTA CHAIN"/>
    <property type="match status" value="1"/>
</dbReference>
<keyword evidence="7" id="KW-0066">ATP synthesis</keyword>
<dbReference type="NCBIfam" id="TIGR01145">
    <property type="entry name" value="ATP_synt_delta"/>
    <property type="match status" value="1"/>
</dbReference>
<sequence>MASSQFTNIVRSFSSSPAVNQLIKAPVQVFGVEGRYASALYSAATKMKQLDVVEKDLLNMKNSMKTDARLKEYMADPVIKRTAKADAVRSVAAKLNLSVPSTNLLALLAENGRLGKLDGVVAAFSTIMAGHRGDLRCEVTTAKALDEATKTQLQSTLKAFAKKGENIILELKVDPSIIGGMVVSIGDKYVDMSVSSKVKKYTALIQQAV</sequence>
<evidence type="ECO:0000256" key="7">
    <source>
        <dbReference type="ARBA" id="ARBA00023310"/>
    </source>
</evidence>
<protein>
    <recommendedName>
        <fullName evidence="8">Oligomycin sensitivity conferral protein</fullName>
    </recommendedName>
</protein>
<evidence type="ECO:0000256" key="4">
    <source>
        <dbReference type="ARBA" id="ARBA00022781"/>
    </source>
</evidence>
<dbReference type="EMBL" id="GDHC01019153">
    <property type="protein sequence ID" value="JAP99475.1"/>
    <property type="molecule type" value="Transcribed_RNA"/>
</dbReference>
<accession>A0A0A9Y7M3</accession>
<dbReference type="EMBL" id="GDHC01007539">
    <property type="protein sequence ID" value="JAQ11090.1"/>
    <property type="molecule type" value="Transcribed_RNA"/>
</dbReference>
<evidence type="ECO:0000256" key="3">
    <source>
        <dbReference type="ARBA" id="ARBA00022448"/>
    </source>
</evidence>
<evidence type="ECO:0000256" key="6">
    <source>
        <dbReference type="ARBA" id="ARBA00023136"/>
    </source>
</evidence>
<evidence type="ECO:0000313" key="10">
    <source>
        <dbReference type="EMBL" id="JAG48196.1"/>
    </source>
</evidence>
<keyword evidence="6" id="KW-0472">Membrane</keyword>
<dbReference type="InterPro" id="IPR000711">
    <property type="entry name" value="ATPase_OSCP/dsu"/>
</dbReference>
<evidence type="ECO:0000256" key="2">
    <source>
        <dbReference type="ARBA" id="ARBA00007046"/>
    </source>
</evidence>
<dbReference type="GO" id="GO:0046933">
    <property type="term" value="F:proton-transporting ATP synthase activity, rotational mechanism"/>
    <property type="evidence" value="ECO:0007669"/>
    <property type="project" value="InterPro"/>
</dbReference>
<evidence type="ECO:0000313" key="9">
    <source>
        <dbReference type="EMBL" id="JAG27606.1"/>
    </source>
</evidence>
<dbReference type="InterPro" id="IPR026015">
    <property type="entry name" value="ATP_synth_OSCP/delta_N_sf"/>
</dbReference>
<dbReference type="AlphaFoldDB" id="A0A0A9Y7M3"/>
<dbReference type="HAMAP" id="MF_01416">
    <property type="entry name" value="ATP_synth_delta_bact"/>
    <property type="match status" value="1"/>
</dbReference>
<organism evidence="9">
    <name type="scientific">Lygus hesperus</name>
    <name type="common">Western plant bug</name>
    <dbReference type="NCBI Taxonomy" id="30085"/>
    <lineage>
        <taxon>Eukaryota</taxon>
        <taxon>Metazoa</taxon>
        <taxon>Ecdysozoa</taxon>
        <taxon>Arthropoda</taxon>
        <taxon>Hexapoda</taxon>
        <taxon>Insecta</taxon>
        <taxon>Pterygota</taxon>
        <taxon>Neoptera</taxon>
        <taxon>Paraneoptera</taxon>
        <taxon>Hemiptera</taxon>
        <taxon>Heteroptera</taxon>
        <taxon>Panheteroptera</taxon>
        <taxon>Cimicomorpha</taxon>
        <taxon>Miridae</taxon>
        <taxon>Mirini</taxon>
        <taxon>Lygus</taxon>
    </lineage>
</organism>
<evidence type="ECO:0000256" key="8">
    <source>
        <dbReference type="ARBA" id="ARBA00033369"/>
    </source>
</evidence>
<name>A0A0A9Y7M3_LYGHE</name>